<proteinExistence type="predicted"/>
<protein>
    <submittedName>
        <fullName evidence="2">Glyoxalase superfamily enzyme</fullName>
    </submittedName>
</protein>
<dbReference type="SUPFAM" id="SSF54593">
    <property type="entry name" value="Glyoxalase/Bleomycin resistance protein/Dihydroxybiphenyl dioxygenase"/>
    <property type="match status" value="1"/>
</dbReference>
<sequence>MSLCPIVVKMPIGTFILNQKSKIMSTTMGTTGQAITPFLWFNGNVEEAVTFYTTIFKDSRVGHLHRLPAEAPGKSGKIITGNFFLNGMEFMILDGGPQFTLTPAISFFVKCETQEEVDHYWEKLSEGGKKDRCGWLTDQFGVSWQIVPNALGRLMGGPNPEKSGRVMNAMMKMNKLIIADLEQAYNG</sequence>
<organism evidence="2 3">
    <name type="scientific">Mucilaginibacter xinganensis</name>
    <dbReference type="NCBI Taxonomy" id="1234841"/>
    <lineage>
        <taxon>Bacteria</taxon>
        <taxon>Pseudomonadati</taxon>
        <taxon>Bacteroidota</taxon>
        <taxon>Sphingobacteriia</taxon>
        <taxon>Sphingobacteriales</taxon>
        <taxon>Sphingobacteriaceae</taxon>
        <taxon>Mucilaginibacter</taxon>
    </lineage>
</organism>
<dbReference type="CDD" id="cd06588">
    <property type="entry name" value="PhnB_like"/>
    <property type="match status" value="1"/>
</dbReference>
<name>A0A223P265_9SPHI</name>
<evidence type="ECO:0000259" key="1">
    <source>
        <dbReference type="Pfam" id="PF06983"/>
    </source>
</evidence>
<dbReference type="Proteomes" id="UP000215002">
    <property type="component" value="Chromosome"/>
</dbReference>
<dbReference type="EMBL" id="CP022743">
    <property type="protein sequence ID" value="ASU35918.1"/>
    <property type="molecule type" value="Genomic_DNA"/>
</dbReference>
<evidence type="ECO:0000313" key="2">
    <source>
        <dbReference type="EMBL" id="ASU35918.1"/>
    </source>
</evidence>
<feature type="domain" description="PhnB-like" evidence="1">
    <location>
        <begin position="33"/>
        <end position="147"/>
    </location>
</feature>
<dbReference type="InterPro" id="IPR028973">
    <property type="entry name" value="PhnB-like"/>
</dbReference>
<reference evidence="2 3" key="1">
    <citation type="submission" date="2017-08" db="EMBL/GenBank/DDBJ databases">
        <title>Complete genome sequence of Mucilaginibacter sp. strain BJC16-A31.</title>
        <authorList>
            <consortium name="Henan University of Science and Technology"/>
            <person name="You X."/>
        </authorList>
    </citation>
    <scope>NUCLEOTIDE SEQUENCE [LARGE SCALE GENOMIC DNA]</scope>
    <source>
        <strain evidence="2 3">BJC16-A31</strain>
    </source>
</reference>
<dbReference type="PIRSF" id="PIRSF021700">
    <property type="entry name" value="3_dmu_93_MTrfase"/>
    <property type="match status" value="1"/>
</dbReference>
<dbReference type="KEGG" id="muc:MuYL_4033"/>
<dbReference type="InterPro" id="IPR029068">
    <property type="entry name" value="Glyas_Bleomycin-R_OHBP_Dase"/>
</dbReference>
<keyword evidence="3" id="KW-1185">Reference proteome</keyword>
<dbReference type="AlphaFoldDB" id="A0A223P265"/>
<dbReference type="Gene3D" id="3.10.180.10">
    <property type="entry name" value="2,3-Dihydroxybiphenyl 1,2-Dioxygenase, domain 1"/>
    <property type="match status" value="1"/>
</dbReference>
<dbReference type="InterPro" id="IPR009725">
    <property type="entry name" value="3_dmu_93_MTrfase"/>
</dbReference>
<dbReference type="Pfam" id="PF06983">
    <property type="entry name" value="3-dmu-9_3-mt"/>
    <property type="match status" value="1"/>
</dbReference>
<accession>A0A223P265</accession>
<gene>
    <name evidence="2" type="ORF">MuYL_4033</name>
</gene>
<dbReference type="PANTHER" id="PTHR33990">
    <property type="entry name" value="PROTEIN YJDN-RELATED"/>
    <property type="match status" value="1"/>
</dbReference>
<evidence type="ECO:0000313" key="3">
    <source>
        <dbReference type="Proteomes" id="UP000215002"/>
    </source>
</evidence>